<proteinExistence type="predicted"/>
<feature type="region of interest" description="Disordered" evidence="1">
    <location>
        <begin position="1"/>
        <end position="20"/>
    </location>
</feature>
<feature type="non-terminal residue" evidence="2">
    <location>
        <position position="102"/>
    </location>
</feature>
<sequence>MNAKTPATADTTKYKRLPPSVGLRKNINRNYEQEEDSFESLSNKEMLEAQRKRLSLLGHKDNRLFSTVTKYDVITEPTTERRIFVPSHPKYYSQTHVFTPDI</sequence>
<dbReference type="EMBL" id="GALX01007580">
    <property type="protein sequence ID" value="JAB60886.1"/>
    <property type="molecule type" value="Transcribed_RNA"/>
</dbReference>
<accession>V5I6U4</accession>
<evidence type="ECO:0000256" key="1">
    <source>
        <dbReference type="SAM" id="MobiDB-lite"/>
    </source>
</evidence>
<organism evidence="2">
    <name type="scientific">Anoplophora glabripennis</name>
    <name type="common">Asian longhorn beetle</name>
    <name type="synonym">Anoplophora nobilis</name>
    <dbReference type="NCBI Taxonomy" id="217634"/>
    <lineage>
        <taxon>Eukaryota</taxon>
        <taxon>Metazoa</taxon>
        <taxon>Ecdysozoa</taxon>
        <taxon>Arthropoda</taxon>
        <taxon>Hexapoda</taxon>
        <taxon>Insecta</taxon>
        <taxon>Pterygota</taxon>
        <taxon>Neoptera</taxon>
        <taxon>Endopterygota</taxon>
        <taxon>Coleoptera</taxon>
        <taxon>Polyphaga</taxon>
        <taxon>Cucujiformia</taxon>
        <taxon>Chrysomeloidea</taxon>
        <taxon>Cerambycidae</taxon>
        <taxon>Lamiinae</taxon>
        <taxon>Lamiini</taxon>
        <taxon>Anoplophora</taxon>
    </lineage>
</organism>
<evidence type="ECO:0000313" key="2">
    <source>
        <dbReference type="EMBL" id="JAB60886.1"/>
    </source>
</evidence>
<dbReference type="AlphaFoldDB" id="V5I6U4"/>
<reference evidence="2" key="1">
    <citation type="submission" date="2013-07" db="EMBL/GenBank/DDBJ databases">
        <title>Midgut Transcriptome Profiling of Anoplphora glabripennis, a Lignocellulose Degrading, Wood-Boring Cerambycid.</title>
        <authorList>
            <person name="Scully E.D."/>
            <person name="Hoover K."/>
            <person name="Carlson J.E."/>
            <person name="Tien M."/>
            <person name="Geib S.M."/>
        </authorList>
    </citation>
    <scope>NUCLEOTIDE SEQUENCE</scope>
</reference>
<protein>
    <submittedName>
        <fullName evidence="2">Uncharacterized protein</fullName>
    </submittedName>
</protein>
<name>V5I6U4_ANOGL</name>